<proteinExistence type="inferred from homology"/>
<dbReference type="Pfam" id="PF07963">
    <property type="entry name" value="N_methyl"/>
    <property type="match status" value="1"/>
</dbReference>
<dbReference type="NCBIfam" id="TIGR02532">
    <property type="entry name" value="IV_pilin_GFxxxE"/>
    <property type="match status" value="1"/>
</dbReference>
<evidence type="ECO:0000256" key="6">
    <source>
        <dbReference type="ARBA" id="ARBA00022989"/>
    </source>
</evidence>
<accession>A0ABV6KRN2</accession>
<dbReference type="SUPFAM" id="SSF54523">
    <property type="entry name" value="Pili subunits"/>
    <property type="match status" value="1"/>
</dbReference>
<dbReference type="Proteomes" id="UP001589738">
    <property type="component" value="Unassembled WGS sequence"/>
</dbReference>
<comment type="subcellular location">
    <subcellularLocation>
        <location evidence="1">Cell membrane</location>
        <topology evidence="1">Single-pass membrane protein</topology>
    </subcellularLocation>
    <subcellularLocation>
        <location evidence="2">Cell surface</location>
    </subcellularLocation>
</comment>
<dbReference type="EMBL" id="JBHLUU010000015">
    <property type="protein sequence ID" value="MFC0474466.1"/>
    <property type="molecule type" value="Genomic_DNA"/>
</dbReference>
<evidence type="ECO:0000256" key="9">
    <source>
        <dbReference type="ARBA" id="ARBA00043982"/>
    </source>
</evidence>
<keyword evidence="7 10" id="KW-0472">Membrane</keyword>
<keyword evidence="5 10" id="KW-0812">Transmembrane</keyword>
<comment type="caution">
    <text evidence="11">The sequence shown here is derived from an EMBL/GenBank/DDBJ whole genome shotgun (WGS) entry which is preliminary data.</text>
</comment>
<evidence type="ECO:0000256" key="10">
    <source>
        <dbReference type="PIRNR" id="PIRNR029928"/>
    </source>
</evidence>
<sequence>MKKFIRNEKAFTLIEMMIVLLVISVLLIIAVPNISKHNSNIKEKGCEAFIKMVEAQVQSFEMDKNRLPTDLAELQTEGYLQDNQLTCPNGDIVTISSTGAVSANNE</sequence>
<organism evidence="11 12">
    <name type="scientific">Robertmurraya beringensis</name>
    <dbReference type="NCBI Taxonomy" id="641660"/>
    <lineage>
        <taxon>Bacteria</taxon>
        <taxon>Bacillati</taxon>
        <taxon>Bacillota</taxon>
        <taxon>Bacilli</taxon>
        <taxon>Bacillales</taxon>
        <taxon>Bacillaceae</taxon>
        <taxon>Robertmurraya</taxon>
    </lineage>
</organism>
<evidence type="ECO:0000256" key="2">
    <source>
        <dbReference type="ARBA" id="ARBA00004241"/>
    </source>
</evidence>
<dbReference type="InterPro" id="IPR016940">
    <property type="entry name" value="ComGC"/>
</dbReference>
<dbReference type="NCBIfam" id="NF040999">
    <property type="entry name" value="pilin_ComGC"/>
    <property type="match status" value="1"/>
</dbReference>
<dbReference type="RefSeq" id="WP_160546583.1">
    <property type="nucleotide sequence ID" value="NZ_JBHLUU010000015.1"/>
</dbReference>
<evidence type="ECO:0000313" key="11">
    <source>
        <dbReference type="EMBL" id="MFC0474466.1"/>
    </source>
</evidence>
<keyword evidence="8 10" id="KW-0178">Competence</keyword>
<dbReference type="InterPro" id="IPR000983">
    <property type="entry name" value="Bac_GSPG_pilin"/>
</dbReference>
<evidence type="ECO:0000256" key="7">
    <source>
        <dbReference type="ARBA" id="ARBA00023136"/>
    </source>
</evidence>
<keyword evidence="4" id="KW-0488">Methylation</keyword>
<keyword evidence="10" id="KW-0813">Transport</keyword>
<keyword evidence="3 10" id="KW-1003">Cell membrane</keyword>
<dbReference type="InterPro" id="IPR012902">
    <property type="entry name" value="N_methyl_site"/>
</dbReference>
<evidence type="ECO:0000256" key="8">
    <source>
        <dbReference type="ARBA" id="ARBA00023287"/>
    </source>
</evidence>
<dbReference type="PRINTS" id="PR00813">
    <property type="entry name" value="BCTERIALGSPG"/>
</dbReference>
<name>A0ABV6KRN2_9BACI</name>
<feature type="transmembrane region" description="Helical" evidence="10">
    <location>
        <begin position="12"/>
        <end position="31"/>
    </location>
</feature>
<gene>
    <name evidence="11" type="primary">comGC</name>
    <name evidence="11" type="ORF">ACFFHF_04030</name>
</gene>
<dbReference type="Gene3D" id="3.30.700.10">
    <property type="entry name" value="Glycoprotein, Type 4 Pilin"/>
    <property type="match status" value="1"/>
</dbReference>
<keyword evidence="12" id="KW-1185">Reference proteome</keyword>
<comment type="function">
    <text evidence="10">Required for transformation and DNA binding.</text>
</comment>
<evidence type="ECO:0000256" key="3">
    <source>
        <dbReference type="ARBA" id="ARBA00022475"/>
    </source>
</evidence>
<evidence type="ECO:0000256" key="4">
    <source>
        <dbReference type="ARBA" id="ARBA00022481"/>
    </source>
</evidence>
<reference evidence="11 12" key="1">
    <citation type="submission" date="2024-09" db="EMBL/GenBank/DDBJ databases">
        <authorList>
            <person name="Sun Q."/>
            <person name="Mori K."/>
        </authorList>
    </citation>
    <scope>NUCLEOTIDE SEQUENCE [LARGE SCALE GENOMIC DNA]</scope>
    <source>
        <strain evidence="11 12">CGMCC 1.9126</strain>
    </source>
</reference>
<evidence type="ECO:0000256" key="1">
    <source>
        <dbReference type="ARBA" id="ARBA00004162"/>
    </source>
</evidence>
<dbReference type="InterPro" id="IPR045584">
    <property type="entry name" value="Pilin-like"/>
</dbReference>
<evidence type="ECO:0000313" key="12">
    <source>
        <dbReference type="Proteomes" id="UP001589738"/>
    </source>
</evidence>
<dbReference type="PIRSF" id="PIRSF029928">
    <property type="entry name" value="Late_competence_ComGC"/>
    <property type="match status" value="1"/>
</dbReference>
<evidence type="ECO:0000256" key="5">
    <source>
        <dbReference type="ARBA" id="ARBA00022692"/>
    </source>
</evidence>
<comment type="subunit">
    <text evidence="10">Homodimer.</text>
</comment>
<keyword evidence="6 10" id="KW-1133">Transmembrane helix</keyword>
<protein>
    <recommendedName>
        <fullName evidence="10">ComG operon protein 3</fullName>
    </recommendedName>
</protein>
<comment type="similarity">
    <text evidence="9 10">Belongs to the ComGC family.</text>
</comment>